<comment type="caution">
    <text evidence="1">The sequence shown here is derived from an EMBL/GenBank/DDBJ whole genome shotgun (WGS) entry which is preliminary data.</text>
</comment>
<dbReference type="PATRIC" id="fig|1227457.3.peg.182"/>
<reference evidence="1 2" key="1">
    <citation type="journal article" date="2014" name="PLoS Genet.">
        <title>Phylogenetically driven sequencing of extremely halophilic archaea reveals strategies for static and dynamic osmo-response.</title>
        <authorList>
            <person name="Becker E.A."/>
            <person name="Seitzer P.M."/>
            <person name="Tritt A."/>
            <person name="Larsen D."/>
            <person name="Krusor M."/>
            <person name="Yao A.I."/>
            <person name="Wu D."/>
            <person name="Madern D."/>
            <person name="Eisen J.A."/>
            <person name="Darling A.E."/>
            <person name="Facciotti M.T."/>
        </authorList>
    </citation>
    <scope>NUCLEOTIDE SEQUENCE [LARGE SCALE GENOMIC DNA]</scope>
    <source>
        <strain evidence="1 2">JCM 13552</strain>
    </source>
</reference>
<organism evidence="1 2">
    <name type="scientific">Halococcus thailandensis JCM 13552</name>
    <dbReference type="NCBI Taxonomy" id="1227457"/>
    <lineage>
        <taxon>Archaea</taxon>
        <taxon>Methanobacteriati</taxon>
        <taxon>Methanobacteriota</taxon>
        <taxon>Stenosarchaea group</taxon>
        <taxon>Halobacteria</taxon>
        <taxon>Halobacteriales</taxon>
        <taxon>Halococcaceae</taxon>
        <taxon>Halococcus</taxon>
    </lineage>
</organism>
<dbReference type="Proteomes" id="UP000011680">
    <property type="component" value="Unassembled WGS sequence"/>
</dbReference>
<protein>
    <submittedName>
        <fullName evidence="1">ISH10-type transposase ISHwa11</fullName>
    </submittedName>
</protein>
<sequence length="40" mass="4631">MTERVADRLRPAYEEARASVRDSDVIYYDETGFPVDGDQH</sequence>
<dbReference type="STRING" id="1227457.C451_01025"/>
<dbReference type="AlphaFoldDB" id="M0NFU1"/>
<proteinExistence type="predicted"/>
<dbReference type="eggNOG" id="arCOG04792">
    <property type="taxonomic scope" value="Archaea"/>
</dbReference>
<name>M0NFU1_9EURY</name>
<dbReference type="EMBL" id="AOMF01000022">
    <property type="protein sequence ID" value="EMA56721.1"/>
    <property type="molecule type" value="Genomic_DNA"/>
</dbReference>
<gene>
    <name evidence="1" type="ORF">C451_01025</name>
</gene>
<accession>M0NFU1</accession>
<evidence type="ECO:0000313" key="1">
    <source>
        <dbReference type="EMBL" id="EMA56721.1"/>
    </source>
</evidence>
<evidence type="ECO:0000313" key="2">
    <source>
        <dbReference type="Proteomes" id="UP000011680"/>
    </source>
</evidence>
<keyword evidence="2" id="KW-1185">Reference proteome</keyword>